<organism evidence="3">
    <name type="scientific">hydrothermal vent metagenome</name>
    <dbReference type="NCBI Taxonomy" id="652676"/>
    <lineage>
        <taxon>unclassified sequences</taxon>
        <taxon>metagenomes</taxon>
        <taxon>ecological metagenomes</taxon>
    </lineage>
</organism>
<evidence type="ECO:0000313" key="3">
    <source>
        <dbReference type="EMBL" id="VAW61652.1"/>
    </source>
</evidence>
<dbReference type="Gene3D" id="3.30.70.100">
    <property type="match status" value="1"/>
</dbReference>
<dbReference type="EMBL" id="UOFI01000014">
    <property type="protein sequence ID" value="VAW61652.1"/>
    <property type="molecule type" value="Genomic_DNA"/>
</dbReference>
<dbReference type="Pfam" id="PF03992">
    <property type="entry name" value="ABM"/>
    <property type="match status" value="1"/>
</dbReference>
<keyword evidence="1" id="KW-0472">Membrane</keyword>
<dbReference type="AlphaFoldDB" id="A0A3B0XDY6"/>
<proteinExistence type="predicted"/>
<protein>
    <recommendedName>
        <fullName evidence="2">ABM domain-containing protein</fullName>
    </recommendedName>
</protein>
<gene>
    <name evidence="3" type="ORF">MNBD_GAMMA09-3854</name>
</gene>
<accession>A0A3B0XDY6</accession>
<feature type="transmembrane region" description="Helical" evidence="1">
    <location>
        <begin position="6"/>
        <end position="27"/>
    </location>
</feature>
<keyword evidence="1" id="KW-0812">Transmembrane</keyword>
<dbReference type="PROSITE" id="PS51725">
    <property type="entry name" value="ABM"/>
    <property type="match status" value="1"/>
</dbReference>
<name>A0A3B0XDY6_9ZZZZ</name>
<dbReference type="SUPFAM" id="SSF54909">
    <property type="entry name" value="Dimeric alpha+beta barrel"/>
    <property type="match status" value="1"/>
</dbReference>
<dbReference type="InterPro" id="IPR011008">
    <property type="entry name" value="Dimeric_a/b-barrel"/>
</dbReference>
<evidence type="ECO:0000259" key="2">
    <source>
        <dbReference type="PROSITE" id="PS51725"/>
    </source>
</evidence>
<evidence type="ECO:0000256" key="1">
    <source>
        <dbReference type="SAM" id="Phobius"/>
    </source>
</evidence>
<reference evidence="3" key="1">
    <citation type="submission" date="2018-06" db="EMBL/GenBank/DDBJ databases">
        <authorList>
            <person name="Zhirakovskaya E."/>
        </authorList>
    </citation>
    <scope>NUCLEOTIDE SEQUENCE</scope>
</reference>
<keyword evidence="1" id="KW-1133">Transmembrane helix</keyword>
<feature type="domain" description="ABM" evidence="2">
    <location>
        <begin position="45"/>
        <end position="135"/>
    </location>
</feature>
<dbReference type="InterPro" id="IPR007138">
    <property type="entry name" value="ABM_dom"/>
</dbReference>
<sequence>MINVNILKTLLFFVFTALNITSLALYADTQSEQKISRISSEAEILTMVNVLTPPSGKQQEIIQLLQAGMHETLRHQAGFISANIHKSLDSEHVLVYAQWEDQASVDAAAELVQNGEAPTIWPPHLLWLRRHFTLIRSFQYTPLHQNKQLRPQAAANAAKSQF</sequence>